<keyword evidence="6 11" id="KW-0812">Transmembrane</keyword>
<dbReference type="PANTHER" id="PTHR23071">
    <property type="entry name" value="PHOSPHATIDYLINOSITOL GLYCAN"/>
    <property type="match status" value="1"/>
</dbReference>
<feature type="transmembrane region" description="Helical" evidence="11">
    <location>
        <begin position="603"/>
        <end position="621"/>
    </location>
</feature>
<gene>
    <name evidence="12" type="ORF">L596_008168</name>
</gene>
<dbReference type="InterPro" id="IPR002591">
    <property type="entry name" value="Phosphodiest/P_Trfase"/>
</dbReference>
<dbReference type="EMBL" id="AZBU02000002">
    <property type="protein sequence ID" value="TKR93767.1"/>
    <property type="molecule type" value="Genomic_DNA"/>
</dbReference>
<dbReference type="GO" id="GO:0006506">
    <property type="term" value="P:GPI anchor biosynthetic process"/>
    <property type="evidence" value="ECO:0007669"/>
    <property type="project" value="UniProtKB-UniPathway"/>
</dbReference>
<dbReference type="InterPro" id="IPR037675">
    <property type="entry name" value="PIG-O_N"/>
</dbReference>
<dbReference type="SUPFAM" id="SSF53649">
    <property type="entry name" value="Alkaline phosphatase-like"/>
    <property type="match status" value="1"/>
</dbReference>
<keyword evidence="10" id="KW-0325">Glycoprotein</keyword>
<protein>
    <submittedName>
        <fullName evidence="12">Uncharacterized protein</fullName>
    </submittedName>
</protein>
<evidence type="ECO:0000256" key="1">
    <source>
        <dbReference type="ARBA" id="ARBA00004477"/>
    </source>
</evidence>
<comment type="subcellular location">
    <subcellularLocation>
        <location evidence="1">Endoplasmic reticulum membrane</location>
        <topology evidence="1">Multi-pass membrane protein</topology>
    </subcellularLocation>
</comment>
<evidence type="ECO:0000256" key="7">
    <source>
        <dbReference type="ARBA" id="ARBA00022824"/>
    </source>
</evidence>
<feature type="transmembrane region" description="Helical" evidence="11">
    <location>
        <begin position="708"/>
        <end position="731"/>
    </location>
</feature>
<name>A0A4U5PBL7_STECR</name>
<accession>A0A4U5PBL7</accession>
<evidence type="ECO:0000256" key="9">
    <source>
        <dbReference type="ARBA" id="ARBA00023136"/>
    </source>
</evidence>
<feature type="transmembrane region" description="Helical" evidence="11">
    <location>
        <begin position="507"/>
        <end position="528"/>
    </location>
</feature>
<feature type="transmembrane region" description="Helical" evidence="11">
    <location>
        <begin position="636"/>
        <end position="656"/>
    </location>
</feature>
<feature type="transmembrane region" description="Helical" evidence="11">
    <location>
        <begin position="743"/>
        <end position="762"/>
    </location>
</feature>
<evidence type="ECO:0000256" key="8">
    <source>
        <dbReference type="ARBA" id="ARBA00022989"/>
    </source>
</evidence>
<dbReference type="CDD" id="cd16023">
    <property type="entry name" value="GPI_EPT_3"/>
    <property type="match status" value="1"/>
</dbReference>
<reference evidence="12 13" key="1">
    <citation type="journal article" date="2015" name="Genome Biol.">
        <title>Comparative genomics of Steinernema reveals deeply conserved gene regulatory networks.</title>
        <authorList>
            <person name="Dillman A.R."/>
            <person name="Macchietto M."/>
            <person name="Porter C.F."/>
            <person name="Rogers A."/>
            <person name="Williams B."/>
            <person name="Antoshechkin I."/>
            <person name="Lee M.M."/>
            <person name="Goodwin Z."/>
            <person name="Lu X."/>
            <person name="Lewis E.E."/>
            <person name="Goodrich-Blair H."/>
            <person name="Stock S.P."/>
            <person name="Adams B.J."/>
            <person name="Sternberg P.W."/>
            <person name="Mortazavi A."/>
        </authorList>
    </citation>
    <scope>NUCLEOTIDE SEQUENCE [LARGE SCALE GENOMIC DNA]</scope>
    <source>
        <strain evidence="12 13">ALL</strain>
    </source>
</reference>
<dbReference type="OrthoDB" id="272139at2759"/>
<comment type="pathway">
    <text evidence="2">Glycolipid biosynthesis; glycosylphosphatidylinositol-anchor biosynthesis.</text>
</comment>
<evidence type="ECO:0000313" key="12">
    <source>
        <dbReference type="EMBL" id="TKR93767.1"/>
    </source>
</evidence>
<comment type="similarity">
    <text evidence="3">Belongs to the PIGG/PIGN/PIGO family. PIGO subfamily.</text>
</comment>
<organism evidence="12 13">
    <name type="scientific">Steinernema carpocapsae</name>
    <name type="common">Entomopathogenic nematode</name>
    <dbReference type="NCBI Taxonomy" id="34508"/>
    <lineage>
        <taxon>Eukaryota</taxon>
        <taxon>Metazoa</taxon>
        <taxon>Ecdysozoa</taxon>
        <taxon>Nematoda</taxon>
        <taxon>Chromadorea</taxon>
        <taxon>Rhabditida</taxon>
        <taxon>Tylenchina</taxon>
        <taxon>Panagrolaimomorpha</taxon>
        <taxon>Strongyloidoidea</taxon>
        <taxon>Steinernematidae</taxon>
        <taxon>Steinernema</taxon>
    </lineage>
</organism>
<evidence type="ECO:0000256" key="5">
    <source>
        <dbReference type="ARBA" id="ARBA00022679"/>
    </source>
</evidence>
<dbReference type="STRING" id="34508.A0A4U5PBL7"/>
<feature type="transmembrane region" description="Helical" evidence="11">
    <location>
        <begin position="782"/>
        <end position="803"/>
    </location>
</feature>
<keyword evidence="9 11" id="KW-0472">Membrane</keyword>
<dbReference type="AlphaFoldDB" id="A0A4U5PBL7"/>
<dbReference type="GO" id="GO:0051377">
    <property type="term" value="F:mannose-ethanolamine phosphotransferase activity"/>
    <property type="evidence" value="ECO:0007669"/>
    <property type="project" value="InterPro"/>
</dbReference>
<dbReference type="InterPro" id="IPR039524">
    <property type="entry name" value="PIGO/GPI13"/>
</dbReference>
<evidence type="ECO:0000256" key="6">
    <source>
        <dbReference type="ARBA" id="ARBA00022692"/>
    </source>
</evidence>
<proteinExistence type="inferred from homology"/>
<dbReference type="Gene3D" id="3.40.720.10">
    <property type="entry name" value="Alkaline Phosphatase, subunit A"/>
    <property type="match status" value="1"/>
</dbReference>
<keyword evidence="13" id="KW-1185">Reference proteome</keyword>
<comment type="caution">
    <text evidence="12">The sequence shown here is derived from an EMBL/GenBank/DDBJ whole genome shotgun (WGS) entry which is preliminary data.</text>
</comment>
<reference evidence="12 13" key="2">
    <citation type="journal article" date="2019" name="G3 (Bethesda)">
        <title>Hybrid Assembly of the Genome of the Entomopathogenic Nematode Steinernema carpocapsae Identifies the X-Chromosome.</title>
        <authorList>
            <person name="Serra L."/>
            <person name="Macchietto M."/>
            <person name="Macias-Munoz A."/>
            <person name="McGill C.J."/>
            <person name="Rodriguez I.M."/>
            <person name="Rodriguez B."/>
            <person name="Murad R."/>
            <person name="Mortazavi A."/>
        </authorList>
    </citation>
    <scope>NUCLEOTIDE SEQUENCE [LARGE SCALE GENOMIC DNA]</scope>
    <source>
        <strain evidence="12 13">ALL</strain>
    </source>
</reference>
<feature type="transmembrane region" description="Helical" evidence="11">
    <location>
        <begin position="430"/>
        <end position="449"/>
    </location>
</feature>
<dbReference type="InterPro" id="IPR017850">
    <property type="entry name" value="Alkaline_phosphatase_core_sf"/>
</dbReference>
<evidence type="ECO:0000256" key="11">
    <source>
        <dbReference type="SAM" id="Phobius"/>
    </source>
</evidence>
<dbReference type="GO" id="GO:0005789">
    <property type="term" value="C:endoplasmic reticulum membrane"/>
    <property type="evidence" value="ECO:0007669"/>
    <property type="project" value="UniProtKB-SubCell"/>
</dbReference>
<keyword evidence="8 11" id="KW-1133">Transmembrane helix</keyword>
<evidence type="ECO:0000313" key="13">
    <source>
        <dbReference type="Proteomes" id="UP000298663"/>
    </source>
</evidence>
<dbReference type="PANTHER" id="PTHR23071:SF1">
    <property type="entry name" value="GPI ETHANOLAMINE PHOSPHATE TRANSFERASE 3"/>
    <property type="match status" value="1"/>
</dbReference>
<dbReference type="Proteomes" id="UP000298663">
    <property type="component" value="Unassembled WGS sequence"/>
</dbReference>
<keyword evidence="4" id="KW-0337">GPI-anchor biosynthesis</keyword>
<evidence type="ECO:0000256" key="2">
    <source>
        <dbReference type="ARBA" id="ARBA00004687"/>
    </source>
</evidence>
<dbReference type="Pfam" id="PF01663">
    <property type="entry name" value="Phosphodiest"/>
    <property type="match status" value="1"/>
</dbReference>
<evidence type="ECO:0000256" key="10">
    <source>
        <dbReference type="ARBA" id="ARBA00023180"/>
    </source>
</evidence>
<feature type="transmembrane region" description="Helical" evidence="11">
    <location>
        <begin position="815"/>
        <end position="835"/>
    </location>
</feature>
<evidence type="ECO:0000256" key="3">
    <source>
        <dbReference type="ARBA" id="ARBA00008695"/>
    </source>
</evidence>
<feature type="transmembrane region" description="Helical" evidence="11">
    <location>
        <begin position="850"/>
        <end position="871"/>
    </location>
</feature>
<sequence>MLGRFLLLGVGYVLSLVVFQSGFLLKRHELPFYSSCDDVVASFSAACWIRPTFKRAIWIVVDALRHDFVDPNVDGRDVPGSTYFQHQMPNLENMIRTQPENTLFSKFIADPPTTTLQRLKGLTSGSLPTFIDAGANFAATSIGEDNVIDQLRSTGRNITFLGDDTWVSLYPTQFHRSFDLPSFDINDLHSVDDMVLKHLFSELERPDWQLLIAHFLGVDHCGHKYGPDHPEMRMKLRQMDSVIENITKHLDEDTVLFVMGDHGMTATGDHGGDSAAETVAAFVAYSKQKIVWNKHSRRNIYQVDFVPTLSLLLDFPIPFSNVGRLIEEFFSSSNLVKASKSNCWQMVRFVQSYVEKQPHLKPVIDFILRDFENGEENDVERNAAVMRRLQEVLREAWTSFDMALMRVGLISFVDCLVYHLYLMANRSNHITVASIAIRSGVILLQLAVVLGNQARFIVNALDMILASSVVYYLVLTLFTWTHWITTGRTATAVFLLFYCLSMSSNSFVVYESTVLRFMIQTFILVSIYENLVLFRRSNRKNLSSLRDFLKTFISSNTLKWLLVASVLIRICSTFERCREEQVECEPTFFSGNLQAVPDDNKKMVRFILGITSIFATNFAFYRFDNSRNRDSVLSELSFASSWVSMGAISLYWMLQLLPDAVFQSFKSFSLRCAQLVYVIAIFNCALKLKNAKDYKSLVIGTIYSISPALIIILGDGVALPLVGLMITCIFLNRVISNDVHRFVLLFLLSLYGFFALSHHPILSAIPWQAAFVGIPGNFSIQAIPAFLVLLHIFASHFLVSFTLPLSMSLHPQKWIFEYLLVNAFKSFAVAGTAFVQRRHLMVWKIFAPKFIFDAISLIVVVVTLSVALILLKLKPLHRYGMSS</sequence>
<keyword evidence="7" id="KW-0256">Endoplasmic reticulum</keyword>
<keyword evidence="5" id="KW-0808">Transferase</keyword>
<evidence type="ECO:0000256" key="4">
    <source>
        <dbReference type="ARBA" id="ARBA00022502"/>
    </source>
</evidence>
<feature type="transmembrane region" description="Helical" evidence="11">
    <location>
        <begin position="6"/>
        <end position="25"/>
    </location>
</feature>
<dbReference type="UniPathway" id="UPA00196"/>